<proteinExistence type="predicted"/>
<dbReference type="EMBL" id="MFAQ01000041">
    <property type="protein sequence ID" value="OGD81552.1"/>
    <property type="molecule type" value="Genomic_DNA"/>
</dbReference>
<accession>A0A1F5FPS5</accession>
<protein>
    <submittedName>
        <fullName evidence="1">Uncharacterized protein</fullName>
    </submittedName>
</protein>
<evidence type="ECO:0000313" key="1">
    <source>
        <dbReference type="EMBL" id="OGD81552.1"/>
    </source>
</evidence>
<name>A0A1F5FPS5_9BACT</name>
<gene>
    <name evidence="1" type="ORF">A2572_04160</name>
</gene>
<dbReference type="AlphaFoldDB" id="A0A1F5FPS5"/>
<reference evidence="1 2" key="1">
    <citation type="journal article" date="2016" name="Nat. Commun.">
        <title>Thousands of microbial genomes shed light on interconnected biogeochemical processes in an aquifer system.</title>
        <authorList>
            <person name="Anantharaman K."/>
            <person name="Brown C.T."/>
            <person name="Hug L.A."/>
            <person name="Sharon I."/>
            <person name="Castelle C.J."/>
            <person name="Probst A.J."/>
            <person name="Thomas B.C."/>
            <person name="Singh A."/>
            <person name="Wilkins M.J."/>
            <person name="Karaoz U."/>
            <person name="Brodie E.L."/>
            <person name="Williams K.H."/>
            <person name="Hubbard S.S."/>
            <person name="Banfield J.F."/>
        </authorList>
    </citation>
    <scope>NUCLEOTIDE SEQUENCE [LARGE SCALE GENOMIC DNA]</scope>
</reference>
<comment type="caution">
    <text evidence="1">The sequence shown here is derived from an EMBL/GenBank/DDBJ whole genome shotgun (WGS) entry which is preliminary data.</text>
</comment>
<evidence type="ECO:0000313" key="2">
    <source>
        <dbReference type="Proteomes" id="UP000179237"/>
    </source>
</evidence>
<organism evidence="1 2">
    <name type="scientific">Candidatus Collierbacteria bacterium RIFOXYD1_FULL_40_9</name>
    <dbReference type="NCBI Taxonomy" id="1817731"/>
    <lineage>
        <taxon>Bacteria</taxon>
        <taxon>Candidatus Collieribacteriota</taxon>
    </lineage>
</organism>
<dbReference type="Proteomes" id="UP000179237">
    <property type="component" value="Unassembled WGS sequence"/>
</dbReference>
<sequence>MPPRFEYDISLGQEPNIEKPIKSSTVLANELGLKRDESEKPTSRDRSYLMEVLAPFPISVGGETRTFSGLAYLRFEDFGGEKKNLKRIYTGVLIADDKGEAYRVRGVSVTKIDEIAKQIDFSVDHESFNKTALENGGYNKLESILSKLIKDGYYHQKAEAARLTMEKEIAGYHKRVNQILIPELGKVFPGYAPMQIDYFKMGNAYFSPDKPSIKSPVLEIDMMSNRIYVAYKKGRIFYCVHPPFNRMPGDEPIASWPYEIGQSVQEVTREALKALKADIESTYLSKIKK</sequence>